<dbReference type="AlphaFoldDB" id="A0A9P1DL96"/>
<evidence type="ECO:0000313" key="5">
    <source>
        <dbReference type="Proteomes" id="UP001152797"/>
    </source>
</evidence>
<reference evidence="3" key="2">
    <citation type="submission" date="2024-04" db="EMBL/GenBank/DDBJ databases">
        <authorList>
            <person name="Chen Y."/>
            <person name="Shah S."/>
            <person name="Dougan E. K."/>
            <person name="Thang M."/>
            <person name="Chan C."/>
        </authorList>
    </citation>
    <scope>NUCLEOTIDE SEQUENCE [LARGE SCALE GENOMIC DNA]</scope>
</reference>
<name>A0A9P1DL96_9DINO</name>
<evidence type="ECO:0000313" key="4">
    <source>
        <dbReference type="EMBL" id="CAL4799012.1"/>
    </source>
</evidence>
<feature type="non-terminal residue" evidence="2">
    <location>
        <position position="1"/>
    </location>
</feature>
<comment type="caution">
    <text evidence="2">The sequence shown here is derived from an EMBL/GenBank/DDBJ whole genome shotgun (WGS) entry which is preliminary data.</text>
</comment>
<dbReference type="Proteomes" id="UP001152797">
    <property type="component" value="Unassembled WGS sequence"/>
</dbReference>
<evidence type="ECO:0000256" key="1">
    <source>
        <dbReference type="SAM" id="Coils"/>
    </source>
</evidence>
<organism evidence="2">
    <name type="scientific">Cladocopium goreaui</name>
    <dbReference type="NCBI Taxonomy" id="2562237"/>
    <lineage>
        <taxon>Eukaryota</taxon>
        <taxon>Sar</taxon>
        <taxon>Alveolata</taxon>
        <taxon>Dinophyceae</taxon>
        <taxon>Suessiales</taxon>
        <taxon>Symbiodiniaceae</taxon>
        <taxon>Cladocopium</taxon>
    </lineage>
</organism>
<evidence type="ECO:0000313" key="2">
    <source>
        <dbReference type="EMBL" id="CAI4011700.1"/>
    </source>
</evidence>
<protein>
    <submittedName>
        <fullName evidence="4">RNase H type-1 domain-containing protein</fullName>
    </submittedName>
</protein>
<sequence length="661" mass="74690">EDPCEESLGDLEEEIDRFLNGLRTVPCSARRRSLLPGGCDVEIRKKRQVLQSRGKYAGLRHKLISERTNLLVTDLQHDPLEENFFTAKHVQIEGSSASMFLNRAFPGLKDETIDPSVKFFSELCTWVTQLPPGKQRLDALMQLCSDCQLEPPQKVVKNAAATAKMAAHQHRKRVAVQISPAEYQIEAGFFLSQSDQPLPQIPEIRAKSTGVVLLTLDKAKQWVSEGQTISSDELAMTVVGEHQLQCGLPHEIAHVPCKDMSHRPVIMKATLVQLGEKKVKTQAGKHPAIVEDETCTISITMWKSDWKTEDWAFLVDHPFAFARQVLKNQGQPDILQSTWGKSLRHMKNPTTAQHATSVQFHATVKSEHMRDLLALSGFNYLWIVPKTEKGRLDLKWRILWIEGNFAHLNTVASQTQGCAGKPVPQAMDTQNLFQVQCLPYGCSADMLHKWSQLIQWEFRAIRAVGPTSWLIGSKSMPPEGIHTFNSRPVLIKYLPPRDSLQMAAGDASSPTEARFQEHANKLNEQETKLQQIEHALTKLQKDTQHEFQQVQVQTFQQANGMPMPAIPELSDAFETNLQDWMDAIATAKATSSPGPHLFVIVQSVKLARKVLRTLDNDMRQVFLLLHKFNPKQRLLLLREIAGHDDFDLLQRLFPLVTCHKK</sequence>
<feature type="coiled-coil region" evidence="1">
    <location>
        <begin position="515"/>
        <end position="542"/>
    </location>
</feature>
<keyword evidence="5" id="KW-1185">Reference proteome</keyword>
<evidence type="ECO:0000313" key="3">
    <source>
        <dbReference type="EMBL" id="CAL1165075.1"/>
    </source>
</evidence>
<reference evidence="2" key="1">
    <citation type="submission" date="2022-10" db="EMBL/GenBank/DDBJ databases">
        <authorList>
            <person name="Chen Y."/>
            <person name="Dougan E. K."/>
            <person name="Chan C."/>
            <person name="Rhodes N."/>
            <person name="Thang M."/>
        </authorList>
    </citation>
    <scope>NUCLEOTIDE SEQUENCE</scope>
</reference>
<dbReference type="EMBL" id="CAMXCT010005212">
    <property type="protein sequence ID" value="CAI4011700.1"/>
    <property type="molecule type" value="Genomic_DNA"/>
</dbReference>
<feature type="non-terminal residue" evidence="2">
    <location>
        <position position="661"/>
    </location>
</feature>
<dbReference type="EMBL" id="CAMXCT030005212">
    <property type="protein sequence ID" value="CAL4799012.1"/>
    <property type="molecule type" value="Genomic_DNA"/>
</dbReference>
<accession>A0A9P1DL96</accession>
<dbReference type="EMBL" id="CAMXCT020005212">
    <property type="protein sequence ID" value="CAL1165075.1"/>
    <property type="molecule type" value="Genomic_DNA"/>
</dbReference>
<proteinExistence type="predicted"/>
<dbReference type="OrthoDB" id="418735at2759"/>
<gene>
    <name evidence="2" type="ORF">C1SCF055_LOCUS36835</name>
</gene>
<keyword evidence="1" id="KW-0175">Coiled coil</keyword>